<dbReference type="PANTHER" id="PTHR38733">
    <property type="entry name" value="PROTEIN MCRC"/>
    <property type="match status" value="1"/>
</dbReference>
<sequence>MIIPIQNIYYLLSYAWNKAEISLESPVVGQEAGENVVNLLASMLLPETRKLIKQGLAAEYITQTRQINGIKGKLLLNETFRLNQKAKSGQAICMVEELSPNILPNQILKTTLLQLQHTVGLVPNLKKEVEVLLSQLAPVQTLAFNFQILKKMPVPRHQQERYQFILNCCILIRENLLPVSDEQEFAFKSFLSDKKQMAVIFEAFVRNFYRLEQSVFQVRSEKINWLGQGTTEEAQDFLPVMLTDISLESAARKIIIDTKFYGKALLPHYQNEKLHSKHLYQLFTYLHNSPVNLKDQALEGMLLYPVVNKVLNLEYTLSGKKVRICTINLNQPWPGIKQDLLQLLF</sequence>
<dbReference type="PIRSF" id="PIRSF003109">
    <property type="entry name" value="McrC"/>
    <property type="match status" value="1"/>
</dbReference>
<dbReference type="InterPro" id="IPR014407">
    <property type="entry name" value="McrC_bac"/>
</dbReference>
<accession>A0A369QEU2</accession>
<dbReference type="EMBL" id="QASA01000001">
    <property type="protein sequence ID" value="RDC61767.1"/>
    <property type="molecule type" value="Genomic_DNA"/>
</dbReference>
<dbReference type="GO" id="GO:0009307">
    <property type="term" value="P:DNA restriction-modification system"/>
    <property type="evidence" value="ECO:0007669"/>
    <property type="project" value="InterPro"/>
</dbReference>
<comment type="caution">
    <text evidence="1">The sequence shown here is derived from an EMBL/GenBank/DDBJ whole genome shotgun (WGS) entry which is preliminary data.</text>
</comment>
<dbReference type="OrthoDB" id="9786961at2"/>
<protein>
    <submittedName>
        <fullName evidence="1">Protein McrC</fullName>
    </submittedName>
</protein>
<dbReference type="InterPro" id="IPR019292">
    <property type="entry name" value="McrC"/>
</dbReference>
<dbReference type="PANTHER" id="PTHR38733:SF1">
    <property type="entry name" value="TYPE IV METHYL-DIRECTED RESTRICTION ENZYME ECOKMCRBC"/>
    <property type="match status" value="1"/>
</dbReference>
<reference evidence="1 2" key="1">
    <citation type="submission" date="2018-04" db="EMBL/GenBank/DDBJ databases">
        <title>Adhaeribacter sp. HMF7616 genome sequencing and assembly.</title>
        <authorList>
            <person name="Kang H."/>
            <person name="Kang J."/>
            <person name="Cha I."/>
            <person name="Kim H."/>
            <person name="Joh K."/>
        </authorList>
    </citation>
    <scope>NUCLEOTIDE SEQUENCE [LARGE SCALE GENOMIC DNA]</scope>
    <source>
        <strain evidence="1 2">HMF7616</strain>
    </source>
</reference>
<keyword evidence="2" id="KW-1185">Reference proteome</keyword>
<dbReference type="AlphaFoldDB" id="A0A369QEU2"/>
<evidence type="ECO:0000313" key="2">
    <source>
        <dbReference type="Proteomes" id="UP000253919"/>
    </source>
</evidence>
<dbReference type="Pfam" id="PF10117">
    <property type="entry name" value="McrBC"/>
    <property type="match status" value="1"/>
</dbReference>
<name>A0A369QEU2_9BACT</name>
<evidence type="ECO:0000313" key="1">
    <source>
        <dbReference type="EMBL" id="RDC61767.1"/>
    </source>
</evidence>
<dbReference type="Proteomes" id="UP000253919">
    <property type="component" value="Unassembled WGS sequence"/>
</dbReference>
<dbReference type="RefSeq" id="WP_115371315.1">
    <property type="nucleotide sequence ID" value="NZ_QASA01000001.1"/>
</dbReference>
<gene>
    <name evidence="1" type="ORF">AHMF7616_00350</name>
</gene>
<organism evidence="1 2">
    <name type="scientific">Adhaeribacter pallidiroseus</name>
    <dbReference type="NCBI Taxonomy" id="2072847"/>
    <lineage>
        <taxon>Bacteria</taxon>
        <taxon>Pseudomonadati</taxon>
        <taxon>Bacteroidota</taxon>
        <taxon>Cytophagia</taxon>
        <taxon>Cytophagales</taxon>
        <taxon>Hymenobacteraceae</taxon>
        <taxon>Adhaeribacter</taxon>
    </lineage>
</organism>
<proteinExistence type="predicted"/>